<evidence type="ECO:0000256" key="1">
    <source>
        <dbReference type="SAM" id="MobiDB-lite"/>
    </source>
</evidence>
<organism evidence="2 3">
    <name type="scientific">Letharia lupina</name>
    <dbReference type="NCBI Taxonomy" id="560253"/>
    <lineage>
        <taxon>Eukaryota</taxon>
        <taxon>Fungi</taxon>
        <taxon>Dikarya</taxon>
        <taxon>Ascomycota</taxon>
        <taxon>Pezizomycotina</taxon>
        <taxon>Lecanoromycetes</taxon>
        <taxon>OSLEUM clade</taxon>
        <taxon>Lecanoromycetidae</taxon>
        <taxon>Lecanorales</taxon>
        <taxon>Lecanorineae</taxon>
        <taxon>Parmeliaceae</taxon>
        <taxon>Letharia</taxon>
    </lineage>
</organism>
<dbReference type="EMBL" id="JACCJB010000013">
    <property type="protein sequence ID" value="KAF6221891.1"/>
    <property type="molecule type" value="Genomic_DNA"/>
</dbReference>
<evidence type="ECO:0000313" key="3">
    <source>
        <dbReference type="Proteomes" id="UP000593566"/>
    </source>
</evidence>
<feature type="compositionally biased region" description="Basic and acidic residues" evidence="1">
    <location>
        <begin position="281"/>
        <end position="328"/>
    </location>
</feature>
<evidence type="ECO:0000313" key="2">
    <source>
        <dbReference type="EMBL" id="KAF6221891.1"/>
    </source>
</evidence>
<dbReference type="RefSeq" id="XP_037151326.1">
    <property type="nucleotide sequence ID" value="XM_037292787.1"/>
</dbReference>
<proteinExistence type="predicted"/>
<feature type="compositionally biased region" description="Basic residues" evidence="1">
    <location>
        <begin position="14"/>
        <end position="30"/>
    </location>
</feature>
<dbReference type="Proteomes" id="UP000593566">
    <property type="component" value="Unassembled WGS sequence"/>
</dbReference>
<protein>
    <submittedName>
        <fullName evidence="2">Uncharacterized protein</fullName>
    </submittedName>
</protein>
<name>A0A8H6CET9_9LECA</name>
<dbReference type="GeneID" id="59330273"/>
<comment type="caution">
    <text evidence="2">The sequence shown here is derived from an EMBL/GenBank/DDBJ whole genome shotgun (WGS) entry which is preliminary data.</text>
</comment>
<feature type="region of interest" description="Disordered" evidence="1">
    <location>
        <begin position="1"/>
        <end position="35"/>
    </location>
</feature>
<reference evidence="2 3" key="1">
    <citation type="journal article" date="2020" name="Genomics">
        <title>Complete, high-quality genomes from long-read metagenomic sequencing of two wolf lichen thalli reveals enigmatic genome architecture.</title>
        <authorList>
            <person name="McKenzie S.K."/>
            <person name="Walston R.F."/>
            <person name="Allen J.L."/>
        </authorList>
    </citation>
    <scope>NUCLEOTIDE SEQUENCE [LARGE SCALE GENOMIC DNA]</scope>
    <source>
        <strain evidence="2">WasteWater1</strain>
    </source>
</reference>
<feature type="region of interest" description="Disordered" evidence="1">
    <location>
        <begin position="261"/>
        <end position="331"/>
    </location>
</feature>
<keyword evidence="3" id="KW-1185">Reference proteome</keyword>
<accession>A0A8H6CET9</accession>
<gene>
    <name evidence="2" type="ORF">HO133_001859</name>
</gene>
<dbReference type="AlphaFoldDB" id="A0A8H6CET9"/>
<sequence>MFRQPQTPSDAIPRRSRLHQQQSRKKKKLKNQVDKPIITPRYTRRHFEELNHNILAFTRTAQKNNKSERGRELERDRVDQQWTRLIQRLYPADDPKSYELLAQVECPLYNGYWEKRADKKAFFEREYQFELYAFSKARQNPTRAQKRYWPGCILIEDNERNEYVIPRISLLALQQVNYMDFVKSVLQANPLKDISRFTMQELWVAVVTKVYHFEDNLDKELKIGETNECTPAAYRALAADYRSAYEVAKARVEAKQILREDKKRERDDAASEEDGNGSGEDWVRYEEHGKHNHDGCAGKRQKTQDTRDQAESTRKEKETTGQHLRAEQEDVGAFRFDEAAWQDFGGKQGAPATFHFADTGLAFRFKG</sequence>